<reference evidence="1" key="1">
    <citation type="journal article" date="2022" name="bioRxiv">
        <title>Sequencing and chromosome-scale assembly of the giantPleurodeles waltlgenome.</title>
        <authorList>
            <person name="Brown T."/>
            <person name="Elewa A."/>
            <person name="Iarovenko S."/>
            <person name="Subramanian E."/>
            <person name="Araus A.J."/>
            <person name="Petzold A."/>
            <person name="Susuki M."/>
            <person name="Suzuki K.-i.T."/>
            <person name="Hayashi T."/>
            <person name="Toyoda A."/>
            <person name="Oliveira C."/>
            <person name="Osipova E."/>
            <person name="Leigh N.D."/>
            <person name="Simon A."/>
            <person name="Yun M.H."/>
        </authorList>
    </citation>
    <scope>NUCLEOTIDE SEQUENCE</scope>
    <source>
        <strain evidence="1">20211129_DDA</strain>
        <tissue evidence="1">Liver</tissue>
    </source>
</reference>
<evidence type="ECO:0000313" key="2">
    <source>
        <dbReference type="Proteomes" id="UP001066276"/>
    </source>
</evidence>
<organism evidence="1 2">
    <name type="scientific">Pleurodeles waltl</name>
    <name type="common">Iberian ribbed newt</name>
    <dbReference type="NCBI Taxonomy" id="8319"/>
    <lineage>
        <taxon>Eukaryota</taxon>
        <taxon>Metazoa</taxon>
        <taxon>Chordata</taxon>
        <taxon>Craniata</taxon>
        <taxon>Vertebrata</taxon>
        <taxon>Euteleostomi</taxon>
        <taxon>Amphibia</taxon>
        <taxon>Batrachia</taxon>
        <taxon>Caudata</taxon>
        <taxon>Salamandroidea</taxon>
        <taxon>Salamandridae</taxon>
        <taxon>Pleurodelinae</taxon>
        <taxon>Pleurodeles</taxon>
    </lineage>
</organism>
<dbReference type="EMBL" id="JANPWB010000011">
    <property type="protein sequence ID" value="KAJ1132487.1"/>
    <property type="molecule type" value="Genomic_DNA"/>
</dbReference>
<accession>A0AAV7PYX4</accession>
<sequence>MAENQVRKHALATECRLYDVEEKANKLLAWLERIERERSWVLIVHWKDGILQTMSAAIAGTFATYYEGLYASHTSMSGPKCADFLNDVPLQQLTEEEREGLEANLTEEELLGAI</sequence>
<proteinExistence type="predicted"/>
<dbReference type="Proteomes" id="UP001066276">
    <property type="component" value="Chromosome 7"/>
</dbReference>
<gene>
    <name evidence="1" type="ORF">NDU88_010796</name>
</gene>
<name>A0AAV7PYX4_PLEWA</name>
<keyword evidence="2" id="KW-1185">Reference proteome</keyword>
<protein>
    <submittedName>
        <fullName evidence="1">Uncharacterized protein</fullName>
    </submittedName>
</protein>
<comment type="caution">
    <text evidence="1">The sequence shown here is derived from an EMBL/GenBank/DDBJ whole genome shotgun (WGS) entry which is preliminary data.</text>
</comment>
<dbReference type="AlphaFoldDB" id="A0AAV7PYX4"/>
<evidence type="ECO:0000313" key="1">
    <source>
        <dbReference type="EMBL" id="KAJ1132487.1"/>
    </source>
</evidence>